<accession>A0A2I1HF35</accession>
<organism evidence="1 2">
    <name type="scientific">Rhizophagus irregularis</name>
    <dbReference type="NCBI Taxonomy" id="588596"/>
    <lineage>
        <taxon>Eukaryota</taxon>
        <taxon>Fungi</taxon>
        <taxon>Fungi incertae sedis</taxon>
        <taxon>Mucoromycota</taxon>
        <taxon>Glomeromycotina</taxon>
        <taxon>Glomeromycetes</taxon>
        <taxon>Glomerales</taxon>
        <taxon>Glomeraceae</taxon>
        <taxon>Rhizophagus</taxon>
    </lineage>
</organism>
<evidence type="ECO:0000313" key="2">
    <source>
        <dbReference type="Proteomes" id="UP000234323"/>
    </source>
</evidence>
<dbReference type="PANTHER" id="PTHR22605">
    <property type="entry name" value="RZ-TYPE DOMAIN-CONTAINING PROTEIN"/>
    <property type="match status" value="1"/>
</dbReference>
<dbReference type="PANTHER" id="PTHR22605:SF1">
    <property type="entry name" value="RZ-TYPE DOMAIN-CONTAINING PROTEIN"/>
    <property type="match status" value="1"/>
</dbReference>
<evidence type="ECO:0000313" key="1">
    <source>
        <dbReference type="EMBL" id="PKY57440.1"/>
    </source>
</evidence>
<proteinExistence type="predicted"/>
<dbReference type="InterPro" id="IPR031248">
    <property type="entry name" value="RNF213"/>
</dbReference>
<reference evidence="1 2" key="1">
    <citation type="submission" date="2015-10" db="EMBL/GenBank/DDBJ databases">
        <title>Genome analyses suggest a sexual origin of heterokaryosis in a supposedly ancient asexual fungus.</title>
        <authorList>
            <person name="Ropars J."/>
            <person name="Sedzielewska K."/>
            <person name="Noel J."/>
            <person name="Charron P."/>
            <person name="Farinelli L."/>
            <person name="Marton T."/>
            <person name="Kruger M."/>
            <person name="Pelin A."/>
            <person name="Brachmann A."/>
            <person name="Corradi N."/>
        </authorList>
    </citation>
    <scope>NUCLEOTIDE SEQUENCE [LARGE SCALE GENOMIC DNA]</scope>
    <source>
        <strain evidence="1 2">A4</strain>
    </source>
</reference>
<dbReference type="GO" id="GO:0004842">
    <property type="term" value="F:ubiquitin-protein transferase activity"/>
    <property type="evidence" value="ECO:0007669"/>
    <property type="project" value="InterPro"/>
</dbReference>
<name>A0A2I1HF35_9GLOM</name>
<dbReference type="VEuPathDB" id="FungiDB:RhiirA1_507522"/>
<feature type="non-terminal residue" evidence="1">
    <location>
        <position position="1"/>
    </location>
</feature>
<dbReference type="VEuPathDB" id="FungiDB:FUN_012307"/>
<gene>
    <name evidence="1" type="ORF">RhiirA4_449012</name>
</gene>
<dbReference type="SUPFAM" id="SSF52540">
    <property type="entry name" value="P-loop containing nucleoside triphosphate hydrolases"/>
    <property type="match status" value="1"/>
</dbReference>
<dbReference type="EMBL" id="LLXI01002550">
    <property type="protein sequence ID" value="PKY57440.1"/>
    <property type="molecule type" value="Genomic_DNA"/>
</dbReference>
<sequence>MNDALKKAEKGEIWLFFDEINTCNHIGLLADLISRRMLNGKPIHPNIRLFSACNPYRIRTRTQSEVGLTNKIKMYEERSNLVYQVKPLPYQILDYVWDYGTLKPSDEYKCIQIMVERYLKELAHPVFAELLYTSQKFIRNVEEPYSVSLRDVKRALTLVKFFYNSLEIRPAYKKGHKLGGGPLETMVRGLYDQDLRKQYRCEMEQILRNHEIYIEENMFSKIIREEQEDYINRMQCPPNTAHNEDLLENVFAMIVCILTRIPLFLIGATGSSKSLAIRIISSNLRGSDSNDKFFRKLPQIYIIPYQGSSPIKNKCPENVYENGSSSTSDGLIKVFDKANKYQETTSKQFPVISVVLLDNVDLAEANPFNPLKILHSLLEPSYPATGPTVSVIGISNWRLDNSKSSRALLVQRPQFNLDDLVDTAERLLNEGAIASGQRDALNPLTKAYSNFVKYGQSSSNFHGLRDYYALVKRLSLNEITPENIQMALSRSFGGIGNHAKLCDQYFGNVLKMFNNHEPWPYKQIPIEQLIDSNLNDSDARHLMVIGKSDSIVNLLTCQLRRRDLDPVVILGSQFPDDQEDYYYSVLRRIMMYVEAGRPLILIDLETIYESLYDLWNQNYIVVGSKDNVKYFTRVALGAYANPMLYVSPNFKCILVMDETKLAFADPPLLNRFEKQRLSINDLLDDKQKLLVEYLDNWTNQITTLVKANSVTGLHNRFTQEDLFIGFDKDETLQSLIFHITTNNPEANDNEILEKCKESLIAIASADGIIRAGLSILEQDEVDRWKHVYFNQQHHNGLSNYFDALFGLFDPEGQLVIINTFSKIYTDFKSCLQDYLRYQVHNLSIIKTEVQISKIVKDFFFESMDQVLILQCINAKCIKLVKYIVEQFRNEFLAEKEKGESNMPIKHACIIFHIRRDYESNLIKFSFICGWKQITIESLKSPEAPLTDFLDKPLHEIINSEFYEKIVDSTMPFEKILEDELLWCLSCIKYQHSNVNYISTLNNQILSNSIFVNCIKTKTFEWIIENCKNWQYEVVLDKVYLSKFTCLSLALQDYIRIIIKQTVAKILYSLEKLSAVATFFNYNNNSKESKIKNELSDLWKHFFMDNTIVNINNLGEPKPSIYKISHLMINDLEFPFSYYFFDQINFYKKLYYEELDILKQVLENDDGLIENHLEDFKNNLISDRWKHVYFNQQHHNGLSNYFDALFDQDKLCSDPKGQLVIINTFSKITVDLKSCLQDYLRYQVHNLSTIKTEVQISKIVKDFFFESIDQVLILQCDINTINIKCVKLVKYIIEQFRSEFLAKKETYEINMPIKHACIIFHFRRDYESNLIKSSFICGWKQITIESLKSSEALLTNFLDKPLYKIINSELFEKIVDSTMPFEKILKDELLWCLSCIKYQHSNVNYIRHLIGVTDDKIVNPFILHTHWWKYAAEILIQLKLVETFPDLITKAQNDFIVYVFFKHNKNLNFIKHLRPIIRFVKILSFKLEYHLTRKTAQIMTFHEFIKKESADDNEYVNLKSLFEEFAISWNSIISHIDQYQSEELLNKPHMNLELPVIFGLVEQKNNGIYLCAILDFLIKLHNEFLDDIINIPIEECKSLNFIKNLSWNYLNSKMYFIISTVAQAQDDNFINYEWNDKILKYNQRNMGIKGNVNFIFDLQKIEMKLARKLVLDKVYFKTENNQFYLNNFSFKYELFHNSPKILFDIKKVLLQVPIPGDKILMILTFFQQSNSSLILNSSTNSVNLSELLFLFEIMLCFIKELSIQNNSILILDFVDQWLKLARYNIATIDILKEFSLKHIIAFYELIEEQVANSIIHNIDDKFKIPLMQQMKDSINKVVSYNSQSQQLIPAKALALALKRFIYRFLLVNFDIENQNLNIYILDFTLDLWADDIKQELIEKLFPTCLLVSHAYNAYTFIVSEIEKTMKGEENNESFASASSLTARKNLIKKFKKFTS</sequence>
<dbReference type="InterPro" id="IPR027417">
    <property type="entry name" value="P-loop_NTPase"/>
</dbReference>
<protein>
    <submittedName>
        <fullName evidence="1">Uncharacterized protein</fullName>
    </submittedName>
</protein>
<dbReference type="VEuPathDB" id="FungiDB:RhiirFUN_014798"/>
<dbReference type="VEuPathDB" id="FungiDB:RhiirA1_543069"/>
<comment type="caution">
    <text evidence="1">The sequence shown here is derived from an EMBL/GenBank/DDBJ whole genome shotgun (WGS) entry which is preliminary data.</text>
</comment>
<dbReference type="Proteomes" id="UP000234323">
    <property type="component" value="Unassembled WGS sequence"/>
</dbReference>
<keyword evidence="2" id="KW-1185">Reference proteome</keyword>
<dbReference type="GO" id="GO:0016887">
    <property type="term" value="F:ATP hydrolysis activity"/>
    <property type="evidence" value="ECO:0007669"/>
    <property type="project" value="InterPro"/>
</dbReference>
<dbReference type="VEuPathDB" id="FungiDB:FUN_008350"/>